<organism evidence="2 3">
    <name type="scientific">Streptomyces aurantiacus</name>
    <dbReference type="NCBI Taxonomy" id="47760"/>
    <lineage>
        <taxon>Bacteria</taxon>
        <taxon>Bacillati</taxon>
        <taxon>Actinomycetota</taxon>
        <taxon>Actinomycetes</taxon>
        <taxon>Kitasatosporales</taxon>
        <taxon>Streptomycetaceae</taxon>
        <taxon>Streptomyces</taxon>
        <taxon>Streptomyces aurantiacus group</taxon>
    </lineage>
</organism>
<dbReference type="EMBL" id="AP023440">
    <property type="protein sequence ID" value="BCL28072.1"/>
    <property type="molecule type" value="Genomic_DNA"/>
</dbReference>
<name>A0A7G1NZG8_9ACTN</name>
<protein>
    <recommendedName>
        <fullName evidence="4">Secreted protein</fullName>
    </recommendedName>
</protein>
<dbReference type="AlphaFoldDB" id="A0A7G1NZG8"/>
<accession>A0A7G1NZG8</accession>
<evidence type="ECO:0000256" key="1">
    <source>
        <dbReference type="SAM" id="SignalP"/>
    </source>
</evidence>
<dbReference type="Proteomes" id="UP000516444">
    <property type="component" value="Chromosome"/>
</dbReference>
<dbReference type="KEGG" id="sgm:GCM10017557_29310"/>
<sequence length="84" mass="8430">MLPAWIATVSKCWLMCLSLMGTEGNALAGIVTAVGGGWTADGRQTGRGTVADGSRAGFSTGVAALVGQLSDPSGSLVPWRFSGS</sequence>
<feature type="signal peptide" evidence="1">
    <location>
        <begin position="1"/>
        <end position="28"/>
    </location>
</feature>
<reference evidence="2 3" key="1">
    <citation type="journal article" date="2014" name="Int. J. Syst. Evol. Microbiol.">
        <title>Complete genome sequence of Corynebacterium casei LMG S-19264T (=DSM 44701T), isolated from a smear-ripened cheese.</title>
        <authorList>
            <consortium name="US DOE Joint Genome Institute (JGI-PGF)"/>
            <person name="Walter F."/>
            <person name="Albersmeier A."/>
            <person name="Kalinowski J."/>
            <person name="Ruckert C."/>
        </authorList>
    </citation>
    <scope>NUCLEOTIDE SEQUENCE [LARGE SCALE GENOMIC DNA]</scope>
    <source>
        <strain evidence="2 3">JCM 4677</strain>
    </source>
</reference>
<evidence type="ECO:0000313" key="3">
    <source>
        <dbReference type="Proteomes" id="UP000516444"/>
    </source>
</evidence>
<keyword evidence="1" id="KW-0732">Signal</keyword>
<feature type="chain" id="PRO_5039281976" description="Secreted protein" evidence="1">
    <location>
        <begin position="29"/>
        <end position="84"/>
    </location>
</feature>
<gene>
    <name evidence="2" type="ORF">GCM10017557_29310</name>
</gene>
<evidence type="ECO:0000313" key="2">
    <source>
        <dbReference type="EMBL" id="BCL28072.1"/>
    </source>
</evidence>
<keyword evidence="3" id="KW-1185">Reference proteome</keyword>
<evidence type="ECO:0008006" key="4">
    <source>
        <dbReference type="Google" id="ProtNLM"/>
    </source>
</evidence>
<proteinExistence type="predicted"/>